<accession>A0A1M5VRT8</accession>
<feature type="region of interest" description="Disordered" evidence="1">
    <location>
        <begin position="1"/>
        <end position="47"/>
    </location>
</feature>
<dbReference type="EMBL" id="FQXV01000002">
    <property type="protein sequence ID" value="SHH77965.1"/>
    <property type="molecule type" value="Genomic_DNA"/>
</dbReference>
<dbReference type="Proteomes" id="UP000183995">
    <property type="component" value="Unassembled WGS sequence"/>
</dbReference>
<dbReference type="STRING" id="1123282.SAMN02745823_00988"/>
<gene>
    <name evidence="2" type="ORF">SAMN02745823_00988</name>
</gene>
<proteinExistence type="predicted"/>
<dbReference type="InterPro" id="IPR053788">
    <property type="entry name" value="CPC_1213-like"/>
</dbReference>
<keyword evidence="3" id="KW-1185">Reference proteome</keyword>
<feature type="compositionally biased region" description="Basic and acidic residues" evidence="1">
    <location>
        <begin position="13"/>
        <end position="30"/>
    </location>
</feature>
<reference evidence="2 3" key="1">
    <citation type="submission" date="2016-11" db="EMBL/GenBank/DDBJ databases">
        <authorList>
            <person name="Jaros S."/>
            <person name="Januszkiewicz K."/>
            <person name="Wedrychowicz H."/>
        </authorList>
    </citation>
    <scope>NUCLEOTIDE SEQUENCE [LARGE SCALE GENOMIC DNA]</scope>
    <source>
        <strain evidence="2 3">DSM 10068</strain>
    </source>
</reference>
<evidence type="ECO:0000313" key="2">
    <source>
        <dbReference type="EMBL" id="SHH77965.1"/>
    </source>
</evidence>
<dbReference type="RefSeq" id="WP_200796599.1">
    <property type="nucleotide sequence ID" value="NZ_FQXV01000002.1"/>
</dbReference>
<evidence type="ECO:0000256" key="1">
    <source>
        <dbReference type="SAM" id="MobiDB-lite"/>
    </source>
</evidence>
<evidence type="ECO:0000313" key="3">
    <source>
        <dbReference type="Proteomes" id="UP000183995"/>
    </source>
</evidence>
<dbReference type="NCBIfam" id="NF040908">
    <property type="entry name" value="CPC_1213_fam"/>
    <property type="match status" value="1"/>
</dbReference>
<dbReference type="AlphaFoldDB" id="A0A1M5VRT8"/>
<name>A0A1M5VRT8_9FIRM</name>
<protein>
    <submittedName>
        <fullName evidence="2">Uncharacterized protein</fullName>
    </submittedName>
</protein>
<organism evidence="2 3">
    <name type="scientific">Sporobacter termitidis DSM 10068</name>
    <dbReference type="NCBI Taxonomy" id="1123282"/>
    <lineage>
        <taxon>Bacteria</taxon>
        <taxon>Bacillati</taxon>
        <taxon>Bacillota</taxon>
        <taxon>Clostridia</taxon>
        <taxon>Eubacteriales</taxon>
        <taxon>Oscillospiraceae</taxon>
        <taxon>Sporobacter</taxon>
    </lineage>
</organism>
<sequence>MSSGNKTHNKKSDKKEDKAFRSKNIKHDPNAESARAVFGLKDDEDNK</sequence>